<dbReference type="PROSITE" id="PS50006">
    <property type="entry name" value="FHA_DOMAIN"/>
    <property type="match status" value="1"/>
</dbReference>
<keyword evidence="1" id="KW-0597">Phosphoprotein</keyword>
<feature type="binding site" evidence="4">
    <location>
        <begin position="600"/>
        <end position="607"/>
    </location>
    <ligand>
        <name>ATP</name>
        <dbReference type="ChEBI" id="CHEBI:30616"/>
    </ligand>
</feature>
<comment type="caution">
    <text evidence="8">The sequence shown here is derived from an EMBL/GenBank/DDBJ whole genome shotgun (WGS) entry which is preliminary data.</text>
</comment>
<gene>
    <name evidence="8" type="ORF">AB1207_14785</name>
</gene>
<sequence>MPFRMTVLGVDVLVEVPAGTTLAAAREQFEEVTGPWPQDWAPTWGLDPGAVLGFPPLLAGTVWPPVPAPAGVDGVELVVAAGPDAGTRFPLAPGRHVVGRDEAGATVALTDPSVSRRHAELRVEASMSTVRDLGSLNGTRLLRMDDGDLAGDDTSLLAGALFAVGDTVLRRGPVPVGAAVARPDGQGHLLVNRPPRLLATPGPRTWRWPSPAPEAEAPGPPWLGLFVPLAVAVVLALVWTPLSLLLGLASPVVAGGQWWGQRRRHRRVTARAAAELTSARDVVRREHGDALQRETAGRRERHPGADEVHAEVVGRGDRLFRRRPDDPDHLTVRVGLGELPAATATLRDGEGPLSRLRDVPVVVDLGAGAVGVCGRGEHASAAVRWWVAQLAAWQAPADVRILTAAEEEWAGWFPHHAGPPADGDVLAAAVDQVRARATSGPAPGPALVVLLDPVAWWHADARLTELLTDGPAVRVHTVCVGAGPAELPPACRTVVDLGSTVPVVRTADGDQAFRPDGVGEDWAAGLARACAPLLAAGTTSVDVLPTDVHLLDLVGRPGPESVRRTWADPAPGLPAVVGADAAGPVTVDLVRDGPHTLLAGTTGAGKSVLLTTLVLALALRTPPDGLQFVLVDYKGGAAFGGVTGLPHVAGLVTDLDDQLAARVLRSLRAEVRRRERVLADAGAADVAALPPGVLPRLVVVVDEFRVLSQEVPEFVDGLVRLAAVGRSLGIHLVLATQRPAGVVSPEIRANTDLRLALRVQDRADAEDVVGDPRPATFTVPGRALLRSSSTGARSFQTARLRGPVRGAVSVEAVDPLAPAGPPRPEVDDLPGLVETVRAAADRPRPAPPWLPPLPAVVGAEEVPRTADRTLGWGLVDLPDQQDRAEARWDLDAGSHLLVVGGVRSGRTTLLRRLAVEAGARPDVEVHVLDGGGGLRDLAGTGGTASVVARDEVWRAGRVLERLQAEVEARRAGAPATDHLLLVVDGWESWSAALAAADPVAGTDPLLRLLREGSGAGLRVVVAGDRQCLTGAVSATAGQVVLLRTADRGDASLLGVRPAEVPRAAVPGRGLLVVDGRATEVQVALPRDPAAPRACRWPVAPLPRRCPVPAAAPGGLVLGRGGDDAGAVVVTADPVLLVAGPAGSGRTTALRTLAAQEPGSVWARTAGGPAVRAALAAGRLVLVDDAVRPLPPDVEDALVAALQGGEPVRVVVAGEGQELTGSFRGVAALARTTARTTVLLGRSDRVPAELVGRRPVPAPGPGPGAGFVVRDGVWTSVRVGATDCPTVAP</sequence>
<dbReference type="PANTHER" id="PTHR22683">
    <property type="entry name" value="SPORULATION PROTEIN RELATED"/>
    <property type="match status" value="1"/>
</dbReference>
<dbReference type="PANTHER" id="PTHR22683:SF1">
    <property type="entry name" value="TYPE VII SECRETION SYSTEM PROTEIN ESSC"/>
    <property type="match status" value="1"/>
</dbReference>
<dbReference type="InterPro" id="IPR003593">
    <property type="entry name" value="AAA+_ATPase"/>
</dbReference>
<keyword evidence="2 4" id="KW-0547">Nucleotide-binding</keyword>
<dbReference type="CDD" id="cd00060">
    <property type="entry name" value="FHA"/>
    <property type="match status" value="1"/>
</dbReference>
<evidence type="ECO:0000256" key="5">
    <source>
        <dbReference type="SAM" id="MobiDB-lite"/>
    </source>
</evidence>
<reference evidence="8 9" key="1">
    <citation type="submission" date="2024-07" db="EMBL/GenBank/DDBJ databases">
        <authorList>
            <person name="Thanompreechachai J."/>
            <person name="Duangmal K."/>
        </authorList>
    </citation>
    <scope>NUCLEOTIDE SEQUENCE [LARGE SCALE GENOMIC DNA]</scope>
    <source>
        <strain evidence="8 9">KCTC 19886</strain>
    </source>
</reference>
<dbReference type="Pfam" id="PF16697">
    <property type="entry name" value="Yop-YscD_cpl"/>
    <property type="match status" value="1"/>
</dbReference>
<dbReference type="InterPro" id="IPR050206">
    <property type="entry name" value="FtsK/SpoIIIE/SftA"/>
</dbReference>
<accession>A0ABV3P8R1</accession>
<dbReference type="SUPFAM" id="SSF52540">
    <property type="entry name" value="P-loop containing nucleoside triphosphate hydrolases"/>
    <property type="match status" value="3"/>
</dbReference>
<evidence type="ECO:0000313" key="9">
    <source>
        <dbReference type="Proteomes" id="UP001555826"/>
    </source>
</evidence>
<feature type="binding site" evidence="4">
    <location>
        <begin position="900"/>
        <end position="907"/>
    </location>
    <ligand>
        <name>ATP</name>
        <dbReference type="ChEBI" id="CHEBI:30616"/>
    </ligand>
</feature>
<dbReference type="SMART" id="SM00240">
    <property type="entry name" value="FHA"/>
    <property type="match status" value="1"/>
</dbReference>
<dbReference type="InterPro" id="IPR008984">
    <property type="entry name" value="SMAD_FHA_dom_sf"/>
</dbReference>
<evidence type="ECO:0000256" key="2">
    <source>
        <dbReference type="ARBA" id="ARBA00022741"/>
    </source>
</evidence>
<keyword evidence="9" id="KW-1185">Reference proteome</keyword>
<evidence type="ECO:0000256" key="1">
    <source>
        <dbReference type="ARBA" id="ARBA00022553"/>
    </source>
</evidence>
<dbReference type="PROSITE" id="PS50901">
    <property type="entry name" value="FTSK"/>
    <property type="match status" value="2"/>
</dbReference>
<feature type="region of interest" description="Disordered" evidence="5">
    <location>
        <begin position="286"/>
        <end position="307"/>
    </location>
</feature>
<evidence type="ECO:0000313" key="8">
    <source>
        <dbReference type="EMBL" id="MEW9266017.1"/>
    </source>
</evidence>
<dbReference type="InterPro" id="IPR000253">
    <property type="entry name" value="FHA_dom"/>
</dbReference>
<feature type="domain" description="FHA" evidence="6">
    <location>
        <begin position="96"/>
        <end position="141"/>
    </location>
</feature>
<feature type="domain" description="FtsK" evidence="7">
    <location>
        <begin position="582"/>
        <end position="766"/>
    </location>
</feature>
<dbReference type="Proteomes" id="UP001555826">
    <property type="component" value="Unassembled WGS sequence"/>
</dbReference>
<dbReference type="Gene3D" id="2.60.200.20">
    <property type="match status" value="1"/>
</dbReference>
<evidence type="ECO:0000256" key="3">
    <source>
        <dbReference type="ARBA" id="ARBA00022840"/>
    </source>
</evidence>
<dbReference type="InterPro" id="IPR032030">
    <property type="entry name" value="YscD_cytoplasmic_dom"/>
</dbReference>
<dbReference type="Pfam" id="PF01580">
    <property type="entry name" value="FtsK_SpoIIIE"/>
    <property type="match status" value="1"/>
</dbReference>
<organism evidence="8 9">
    <name type="scientific">Kineococcus endophyticus</name>
    <dbReference type="NCBI Taxonomy" id="1181883"/>
    <lineage>
        <taxon>Bacteria</taxon>
        <taxon>Bacillati</taxon>
        <taxon>Actinomycetota</taxon>
        <taxon>Actinomycetes</taxon>
        <taxon>Kineosporiales</taxon>
        <taxon>Kineosporiaceae</taxon>
        <taxon>Kineococcus</taxon>
    </lineage>
</organism>
<protein>
    <submittedName>
        <fullName evidence="8">FtsK/SpoIIIE domain-containing protein</fullName>
    </submittedName>
</protein>
<evidence type="ECO:0000259" key="7">
    <source>
        <dbReference type="PROSITE" id="PS50901"/>
    </source>
</evidence>
<proteinExistence type="predicted"/>
<dbReference type="SMART" id="SM00382">
    <property type="entry name" value="AAA"/>
    <property type="match status" value="3"/>
</dbReference>
<evidence type="ECO:0000259" key="6">
    <source>
        <dbReference type="PROSITE" id="PS50006"/>
    </source>
</evidence>
<dbReference type="InterPro" id="IPR027417">
    <property type="entry name" value="P-loop_NTPase"/>
</dbReference>
<evidence type="ECO:0000256" key="4">
    <source>
        <dbReference type="PROSITE-ProRule" id="PRU00289"/>
    </source>
</evidence>
<dbReference type="EMBL" id="JBFNQN010000010">
    <property type="protein sequence ID" value="MEW9266017.1"/>
    <property type="molecule type" value="Genomic_DNA"/>
</dbReference>
<dbReference type="RefSeq" id="WP_367639150.1">
    <property type="nucleotide sequence ID" value="NZ_JBFNQN010000010.1"/>
</dbReference>
<dbReference type="SUPFAM" id="SSF49879">
    <property type="entry name" value="SMAD/FHA domain"/>
    <property type="match status" value="1"/>
</dbReference>
<dbReference type="Gene3D" id="3.40.50.300">
    <property type="entry name" value="P-loop containing nucleotide triphosphate hydrolases"/>
    <property type="match status" value="4"/>
</dbReference>
<name>A0ABV3P8R1_9ACTN</name>
<keyword evidence="3 4" id="KW-0067">ATP-binding</keyword>
<dbReference type="InterPro" id="IPR002543">
    <property type="entry name" value="FtsK_dom"/>
</dbReference>
<feature type="domain" description="FtsK" evidence="7">
    <location>
        <begin position="883"/>
        <end position="1061"/>
    </location>
</feature>